<protein>
    <submittedName>
        <fullName evidence="5">AsnC family transcriptional regulator</fullName>
    </submittedName>
</protein>
<keyword evidence="6" id="KW-1185">Reference proteome</keyword>
<dbReference type="PROSITE" id="PS50956">
    <property type="entry name" value="HTH_ASNC_2"/>
    <property type="match status" value="1"/>
</dbReference>
<keyword evidence="2" id="KW-0238">DNA-binding</keyword>
<keyword evidence="3" id="KW-0804">Transcription</keyword>
<evidence type="ECO:0000256" key="3">
    <source>
        <dbReference type="ARBA" id="ARBA00023163"/>
    </source>
</evidence>
<reference evidence="5 6" key="1">
    <citation type="submission" date="2019-12" db="EMBL/GenBank/DDBJ databases">
        <title>Genomic-based taxomic classification of the family Erythrobacteraceae.</title>
        <authorList>
            <person name="Xu L."/>
        </authorList>
    </citation>
    <scope>NUCLEOTIDE SEQUENCE [LARGE SCALE GENOMIC DNA]</scope>
    <source>
        <strain evidence="5 6">LMG 29518</strain>
    </source>
</reference>
<dbReference type="GO" id="GO:0005829">
    <property type="term" value="C:cytosol"/>
    <property type="evidence" value="ECO:0007669"/>
    <property type="project" value="TreeGrafter"/>
</dbReference>
<feature type="domain" description="HTH asnC-type" evidence="4">
    <location>
        <begin position="1"/>
        <end position="62"/>
    </location>
</feature>
<dbReference type="Pfam" id="PF01037">
    <property type="entry name" value="AsnC_trans_reg"/>
    <property type="match status" value="1"/>
</dbReference>
<organism evidence="5 6">
    <name type="scientific">Altericroceibacterium endophyticum</name>
    <dbReference type="NCBI Taxonomy" id="1808508"/>
    <lineage>
        <taxon>Bacteria</taxon>
        <taxon>Pseudomonadati</taxon>
        <taxon>Pseudomonadota</taxon>
        <taxon>Alphaproteobacteria</taxon>
        <taxon>Sphingomonadales</taxon>
        <taxon>Erythrobacteraceae</taxon>
        <taxon>Altericroceibacterium</taxon>
    </lineage>
</organism>
<dbReference type="InterPro" id="IPR011991">
    <property type="entry name" value="ArsR-like_HTH"/>
</dbReference>
<dbReference type="InterPro" id="IPR019888">
    <property type="entry name" value="Tscrpt_reg_AsnC-like"/>
</dbReference>
<dbReference type="GO" id="GO:0006355">
    <property type="term" value="P:regulation of DNA-templated transcription"/>
    <property type="evidence" value="ECO:0007669"/>
    <property type="project" value="UniProtKB-ARBA"/>
</dbReference>
<keyword evidence="1" id="KW-0805">Transcription regulation</keyword>
<dbReference type="InterPro" id="IPR036390">
    <property type="entry name" value="WH_DNA-bd_sf"/>
</dbReference>
<proteinExistence type="predicted"/>
<sequence length="150" mass="16608">MSDVDRALLRALQADSSRPLVQLAEQLGLSTSACHRRIKALEERGIITGYVAQLDPLKFGYSLIAFVEITLASQSRAAMEAFEEAVAEFDQILECHLMTGGADYILRIIAPDLEAFSEIHRDYLSQLPGVSSMRSSFSIKTVKLRSQYPA</sequence>
<dbReference type="EMBL" id="WTYT01000005">
    <property type="protein sequence ID" value="MXO66350.1"/>
    <property type="molecule type" value="Genomic_DNA"/>
</dbReference>
<evidence type="ECO:0000313" key="5">
    <source>
        <dbReference type="EMBL" id="MXO66350.1"/>
    </source>
</evidence>
<dbReference type="InterPro" id="IPR000485">
    <property type="entry name" value="AsnC-type_HTH_dom"/>
</dbReference>
<dbReference type="Pfam" id="PF13404">
    <property type="entry name" value="HTH_AsnC-type"/>
    <property type="match status" value="1"/>
</dbReference>
<dbReference type="SUPFAM" id="SSF46785">
    <property type="entry name" value="Winged helix' DNA-binding domain"/>
    <property type="match status" value="1"/>
</dbReference>
<dbReference type="Gene3D" id="3.30.70.920">
    <property type="match status" value="1"/>
</dbReference>
<dbReference type="PROSITE" id="PS00519">
    <property type="entry name" value="HTH_ASNC_1"/>
    <property type="match status" value="1"/>
</dbReference>
<dbReference type="InterPro" id="IPR019885">
    <property type="entry name" value="Tscrpt_reg_HTH_AsnC-type_CS"/>
</dbReference>
<dbReference type="RefSeq" id="WP_160737125.1">
    <property type="nucleotide sequence ID" value="NZ_WTYT01000005.1"/>
</dbReference>
<evidence type="ECO:0000256" key="1">
    <source>
        <dbReference type="ARBA" id="ARBA00023015"/>
    </source>
</evidence>
<dbReference type="InterPro" id="IPR019887">
    <property type="entry name" value="Tscrpt_reg_AsnC/Lrp_C"/>
</dbReference>
<dbReference type="AlphaFoldDB" id="A0A6I4T914"/>
<dbReference type="InterPro" id="IPR011008">
    <property type="entry name" value="Dimeric_a/b-barrel"/>
</dbReference>
<name>A0A6I4T914_9SPHN</name>
<dbReference type="GO" id="GO:0043200">
    <property type="term" value="P:response to amino acid"/>
    <property type="evidence" value="ECO:0007669"/>
    <property type="project" value="TreeGrafter"/>
</dbReference>
<gene>
    <name evidence="5" type="ORF">GRI91_11330</name>
</gene>
<dbReference type="SUPFAM" id="SSF54909">
    <property type="entry name" value="Dimeric alpha+beta barrel"/>
    <property type="match status" value="1"/>
</dbReference>
<evidence type="ECO:0000259" key="4">
    <source>
        <dbReference type="PROSITE" id="PS50956"/>
    </source>
</evidence>
<accession>A0A6I4T914</accession>
<dbReference type="PANTHER" id="PTHR30154">
    <property type="entry name" value="LEUCINE-RESPONSIVE REGULATORY PROTEIN"/>
    <property type="match status" value="1"/>
</dbReference>
<comment type="caution">
    <text evidence="5">The sequence shown here is derived from an EMBL/GenBank/DDBJ whole genome shotgun (WGS) entry which is preliminary data.</text>
</comment>
<dbReference type="SMART" id="SM00344">
    <property type="entry name" value="HTH_ASNC"/>
    <property type="match status" value="1"/>
</dbReference>
<dbReference type="Gene3D" id="1.10.10.10">
    <property type="entry name" value="Winged helix-like DNA-binding domain superfamily/Winged helix DNA-binding domain"/>
    <property type="match status" value="1"/>
</dbReference>
<evidence type="ECO:0000313" key="6">
    <source>
        <dbReference type="Proteomes" id="UP000438476"/>
    </source>
</evidence>
<dbReference type="InterPro" id="IPR036388">
    <property type="entry name" value="WH-like_DNA-bd_sf"/>
</dbReference>
<dbReference type="PRINTS" id="PR00033">
    <property type="entry name" value="HTHASNC"/>
</dbReference>
<dbReference type="PANTHER" id="PTHR30154:SF34">
    <property type="entry name" value="TRANSCRIPTIONAL REGULATOR AZLB"/>
    <property type="match status" value="1"/>
</dbReference>
<dbReference type="GO" id="GO:0043565">
    <property type="term" value="F:sequence-specific DNA binding"/>
    <property type="evidence" value="ECO:0007669"/>
    <property type="project" value="InterPro"/>
</dbReference>
<dbReference type="Proteomes" id="UP000438476">
    <property type="component" value="Unassembled WGS sequence"/>
</dbReference>
<dbReference type="CDD" id="cd00090">
    <property type="entry name" value="HTH_ARSR"/>
    <property type="match status" value="1"/>
</dbReference>
<evidence type="ECO:0000256" key="2">
    <source>
        <dbReference type="ARBA" id="ARBA00023125"/>
    </source>
</evidence>
<dbReference type="OrthoDB" id="9812082at2"/>